<evidence type="ECO:0000259" key="6">
    <source>
        <dbReference type="PROSITE" id="PS50262"/>
    </source>
</evidence>
<evidence type="ECO:0000256" key="4">
    <source>
        <dbReference type="ARBA" id="ARBA00023136"/>
    </source>
</evidence>
<feature type="transmembrane region" description="Helical" evidence="5">
    <location>
        <begin position="42"/>
        <end position="63"/>
    </location>
</feature>
<dbReference type="EMBL" id="CACVKT020000735">
    <property type="protein sequence ID" value="CAC5362262.1"/>
    <property type="molecule type" value="Genomic_DNA"/>
</dbReference>
<comment type="subcellular location">
    <subcellularLocation>
        <location evidence="1">Membrane</location>
    </subcellularLocation>
</comment>
<evidence type="ECO:0000313" key="8">
    <source>
        <dbReference type="Proteomes" id="UP000507470"/>
    </source>
</evidence>
<feature type="transmembrane region" description="Helical" evidence="5">
    <location>
        <begin position="273"/>
        <end position="292"/>
    </location>
</feature>
<dbReference type="AlphaFoldDB" id="A0A6J8A707"/>
<dbReference type="PROSITE" id="PS50262">
    <property type="entry name" value="G_PROTEIN_RECEP_F1_2"/>
    <property type="match status" value="1"/>
</dbReference>
<name>A0A6J8A707_MYTCO</name>
<feature type="transmembrane region" description="Helical" evidence="5">
    <location>
        <begin position="232"/>
        <end position="253"/>
    </location>
</feature>
<dbReference type="GO" id="GO:0016020">
    <property type="term" value="C:membrane"/>
    <property type="evidence" value="ECO:0007669"/>
    <property type="project" value="UniProtKB-SubCell"/>
</dbReference>
<feature type="domain" description="G-protein coupled receptors family 1 profile" evidence="6">
    <location>
        <begin position="25"/>
        <end position="289"/>
    </location>
</feature>
<keyword evidence="4 5" id="KW-0472">Membrane</keyword>
<evidence type="ECO:0000256" key="5">
    <source>
        <dbReference type="SAM" id="Phobius"/>
    </source>
</evidence>
<evidence type="ECO:0000256" key="2">
    <source>
        <dbReference type="ARBA" id="ARBA00022692"/>
    </source>
</evidence>
<organism evidence="7 8">
    <name type="scientific">Mytilus coruscus</name>
    <name type="common">Sea mussel</name>
    <dbReference type="NCBI Taxonomy" id="42192"/>
    <lineage>
        <taxon>Eukaryota</taxon>
        <taxon>Metazoa</taxon>
        <taxon>Spiralia</taxon>
        <taxon>Lophotrochozoa</taxon>
        <taxon>Mollusca</taxon>
        <taxon>Bivalvia</taxon>
        <taxon>Autobranchia</taxon>
        <taxon>Pteriomorphia</taxon>
        <taxon>Mytilida</taxon>
        <taxon>Mytiloidea</taxon>
        <taxon>Mytilidae</taxon>
        <taxon>Mytilinae</taxon>
        <taxon>Mytilus</taxon>
    </lineage>
</organism>
<dbReference type="Gene3D" id="1.20.1070.10">
    <property type="entry name" value="Rhodopsin 7-helix transmembrane proteins"/>
    <property type="match status" value="1"/>
</dbReference>
<dbReference type="InterPro" id="IPR000276">
    <property type="entry name" value="GPCR_Rhodpsn"/>
</dbReference>
<dbReference type="Pfam" id="PF00001">
    <property type="entry name" value="7tm_1"/>
    <property type="match status" value="1"/>
</dbReference>
<evidence type="ECO:0000256" key="3">
    <source>
        <dbReference type="ARBA" id="ARBA00022989"/>
    </source>
</evidence>
<dbReference type="Proteomes" id="UP000507470">
    <property type="component" value="Unassembled WGS sequence"/>
</dbReference>
<protein>
    <recommendedName>
        <fullName evidence="6">G-protein coupled receptors family 1 profile domain-containing protein</fullName>
    </recommendedName>
</protein>
<evidence type="ECO:0000313" key="7">
    <source>
        <dbReference type="EMBL" id="CAC5362262.1"/>
    </source>
</evidence>
<dbReference type="SUPFAM" id="SSF81321">
    <property type="entry name" value="Family A G protein-coupled receptor-like"/>
    <property type="match status" value="1"/>
</dbReference>
<feature type="transmembrane region" description="Helical" evidence="5">
    <location>
        <begin position="12"/>
        <end position="35"/>
    </location>
</feature>
<proteinExistence type="predicted"/>
<dbReference type="OrthoDB" id="5962323at2759"/>
<dbReference type="InterPro" id="IPR017452">
    <property type="entry name" value="GPCR_Rhodpsn_7TM"/>
</dbReference>
<feature type="transmembrane region" description="Helical" evidence="5">
    <location>
        <begin position="183"/>
        <end position="211"/>
    </location>
</feature>
<sequence>MFPLLSVKIGVIIMKIVLLIAVMTTNIVVVVVWLLPKNRSSVSIILSLIAIYDTTTIFCGTVYSTTSYIAGNLSDESGCYIKVITAALAFIFHSSSILTTTYLACQRCVICLFPFSGPRVCGSKTTVIFSVLSFVLITSMQIPEMLVRKVEGVMQLSDDNTSSMYCKKNYIINKDIMYEISNIIWLIRLFTLHLIPALLIIFCMIACVVTVNRRKMVSGRSSDQRSKKRTTAMLVLIMLIFVLGEFPTTLGIFLDSFVPTATNWFSTEDGIQFGNIILVVSFLLNIWVYIGMSKQFRNSLKELVCRSSKEPQTLSTHRCTSSSQQSTL</sequence>
<feature type="transmembrane region" description="Helical" evidence="5">
    <location>
        <begin position="83"/>
        <end position="104"/>
    </location>
</feature>
<dbReference type="GO" id="GO:0004930">
    <property type="term" value="F:G protein-coupled receptor activity"/>
    <property type="evidence" value="ECO:0007669"/>
    <property type="project" value="InterPro"/>
</dbReference>
<keyword evidence="8" id="KW-1185">Reference proteome</keyword>
<dbReference type="InterPro" id="IPR053071">
    <property type="entry name" value="GPCR1-related_rcpt"/>
</dbReference>
<keyword evidence="3 5" id="KW-1133">Transmembrane helix</keyword>
<evidence type="ECO:0000256" key="1">
    <source>
        <dbReference type="ARBA" id="ARBA00004370"/>
    </source>
</evidence>
<dbReference type="PANTHER" id="PTHR47023:SF1">
    <property type="entry name" value="SEX PEPTIDE RECEPTOR"/>
    <property type="match status" value="1"/>
</dbReference>
<gene>
    <name evidence="7" type="ORF">MCOR_4075</name>
</gene>
<accession>A0A6J8A707</accession>
<feature type="transmembrane region" description="Helical" evidence="5">
    <location>
        <begin position="125"/>
        <end position="142"/>
    </location>
</feature>
<dbReference type="PANTHER" id="PTHR47023">
    <property type="entry name" value="SEX PEPTIDE RECEPTOR"/>
    <property type="match status" value="1"/>
</dbReference>
<reference evidence="7 8" key="1">
    <citation type="submission" date="2020-06" db="EMBL/GenBank/DDBJ databases">
        <authorList>
            <person name="Li R."/>
            <person name="Bekaert M."/>
        </authorList>
    </citation>
    <scope>NUCLEOTIDE SEQUENCE [LARGE SCALE GENOMIC DNA]</scope>
    <source>
        <strain evidence="8">wild</strain>
    </source>
</reference>
<keyword evidence="2 5" id="KW-0812">Transmembrane</keyword>